<dbReference type="HOGENOM" id="CLU_066192_4_5_9"/>
<dbReference type="SMART" id="SM00530">
    <property type="entry name" value="HTH_XRE"/>
    <property type="match status" value="1"/>
</dbReference>
<feature type="domain" description="HTH cro/C1-type" evidence="2">
    <location>
        <begin position="7"/>
        <end position="61"/>
    </location>
</feature>
<dbReference type="InterPro" id="IPR001387">
    <property type="entry name" value="Cro/C1-type_HTH"/>
</dbReference>
<protein>
    <submittedName>
        <fullName evidence="3">HTH-type transcriptional regulator ImmR</fullName>
    </submittedName>
</protein>
<dbReference type="CDD" id="cd00093">
    <property type="entry name" value="HTH_XRE"/>
    <property type="match status" value="1"/>
</dbReference>
<accession>A0A075RF26</accession>
<dbReference type="RefSeq" id="WP_003336515.1">
    <property type="nucleotide sequence ID" value="NZ_CP007806.1"/>
</dbReference>
<dbReference type="KEGG" id="blr:BRLA_c036530"/>
<keyword evidence="4" id="KW-1185">Reference proteome</keyword>
<dbReference type="PROSITE" id="PS50943">
    <property type="entry name" value="HTH_CROC1"/>
    <property type="match status" value="1"/>
</dbReference>
<proteinExistence type="predicted"/>
<dbReference type="PANTHER" id="PTHR46558">
    <property type="entry name" value="TRACRIPTIONAL REGULATORY PROTEIN-RELATED-RELATED"/>
    <property type="match status" value="1"/>
</dbReference>
<name>A0A075RF26_BRELA</name>
<evidence type="ECO:0000313" key="3">
    <source>
        <dbReference type="EMBL" id="AIG27955.1"/>
    </source>
</evidence>
<evidence type="ECO:0000259" key="2">
    <source>
        <dbReference type="PROSITE" id="PS50943"/>
    </source>
</evidence>
<dbReference type="Proteomes" id="UP000005850">
    <property type="component" value="Chromosome"/>
</dbReference>
<dbReference type="Pfam" id="PF01381">
    <property type="entry name" value="HTH_3"/>
    <property type="match status" value="1"/>
</dbReference>
<dbReference type="eggNOG" id="COG1396">
    <property type="taxonomic scope" value="Bacteria"/>
</dbReference>
<dbReference type="AlphaFoldDB" id="A0A075RF26"/>
<dbReference type="GO" id="GO:0003677">
    <property type="term" value="F:DNA binding"/>
    <property type="evidence" value="ECO:0007669"/>
    <property type="project" value="UniProtKB-KW"/>
</dbReference>
<dbReference type="STRING" id="1042163.BRLA_c036530"/>
<dbReference type="Gene3D" id="1.10.260.40">
    <property type="entry name" value="lambda repressor-like DNA-binding domains"/>
    <property type="match status" value="1"/>
</dbReference>
<gene>
    <name evidence="3" type="primary">immR_3</name>
    <name evidence="3" type="ORF">BRLA_c036530</name>
</gene>
<evidence type="ECO:0000256" key="1">
    <source>
        <dbReference type="ARBA" id="ARBA00023125"/>
    </source>
</evidence>
<dbReference type="PANTHER" id="PTHR46558:SF13">
    <property type="entry name" value="HTH-TYPE TRANSCRIPTIONAL REGULATOR IMMR"/>
    <property type="match status" value="1"/>
</dbReference>
<evidence type="ECO:0000313" key="4">
    <source>
        <dbReference type="Proteomes" id="UP000005850"/>
    </source>
</evidence>
<dbReference type="InterPro" id="IPR010982">
    <property type="entry name" value="Lambda_DNA-bd_dom_sf"/>
</dbReference>
<dbReference type="SUPFAM" id="SSF47413">
    <property type="entry name" value="lambda repressor-like DNA-binding domains"/>
    <property type="match status" value="1"/>
</dbReference>
<organism evidence="3 4">
    <name type="scientific">Brevibacillus laterosporus LMG 15441</name>
    <dbReference type="NCBI Taxonomy" id="1042163"/>
    <lineage>
        <taxon>Bacteria</taxon>
        <taxon>Bacillati</taxon>
        <taxon>Bacillota</taxon>
        <taxon>Bacilli</taxon>
        <taxon>Bacillales</taxon>
        <taxon>Paenibacillaceae</taxon>
        <taxon>Brevibacillus</taxon>
    </lineage>
</organism>
<sequence length="118" mass="13649">MTLGERLKEKRKEYKWTQKEIADKLGVDNTTVSKWESNTYEPDATSLKELAEIYQTSTDYLLNKQTKEEPHFSSDETEDATGLAFITGGDSLTAEEAEYLKESLELFRRMKEKRAKSK</sequence>
<dbReference type="EMBL" id="CP007806">
    <property type="protein sequence ID" value="AIG27955.1"/>
    <property type="molecule type" value="Genomic_DNA"/>
</dbReference>
<keyword evidence="1" id="KW-0238">DNA-binding</keyword>
<reference evidence="3 4" key="1">
    <citation type="journal article" date="2011" name="J. Bacteriol.">
        <title>Genome sequence of Brevibacillus laterosporus LMG 15441, a pathogen of invertebrates.</title>
        <authorList>
            <person name="Djukic M."/>
            <person name="Poehlein A."/>
            <person name="Thurmer A."/>
            <person name="Daniel R."/>
        </authorList>
    </citation>
    <scope>NUCLEOTIDE SEQUENCE [LARGE SCALE GENOMIC DNA]</scope>
    <source>
        <strain evidence="3 4">LMG 15441</strain>
    </source>
</reference>